<evidence type="ECO:0000259" key="10">
    <source>
        <dbReference type="SMART" id="SM00650"/>
    </source>
</evidence>
<dbReference type="PROSITE" id="PS51689">
    <property type="entry name" value="SAM_RNA_A_N6_MT"/>
    <property type="match status" value="1"/>
</dbReference>
<evidence type="ECO:0000256" key="1">
    <source>
        <dbReference type="ARBA" id="ARBA00022552"/>
    </source>
</evidence>
<feature type="domain" description="Ribosomal RNA adenine methylase transferase N-terminal" evidence="10">
    <location>
        <begin position="91"/>
        <end position="277"/>
    </location>
</feature>
<keyword evidence="5 6" id="KW-0694">RNA-binding</keyword>
<feature type="binding site" evidence="6">
    <location>
        <position position="84"/>
    </location>
    <ligand>
        <name>S-adenosyl-L-methionine</name>
        <dbReference type="ChEBI" id="CHEBI:59789"/>
    </ligand>
</feature>
<keyword evidence="4 6" id="KW-0949">S-adenosyl-L-methionine</keyword>
<dbReference type="PANTHER" id="PTHR11727">
    <property type="entry name" value="DIMETHYLADENOSINE TRANSFERASE"/>
    <property type="match status" value="1"/>
</dbReference>
<dbReference type="InterPro" id="IPR023165">
    <property type="entry name" value="rRNA_Ade_diMease-like_C"/>
</dbReference>
<dbReference type="CDD" id="cd02440">
    <property type="entry name" value="AdoMet_MTases"/>
    <property type="match status" value="1"/>
</dbReference>
<accession>A0ABQ6M6U1</accession>
<evidence type="ECO:0000256" key="4">
    <source>
        <dbReference type="ARBA" id="ARBA00022691"/>
    </source>
</evidence>
<dbReference type="InterPro" id="IPR029063">
    <property type="entry name" value="SAM-dependent_MTases_sf"/>
</dbReference>
<evidence type="ECO:0000256" key="9">
    <source>
        <dbReference type="SAM" id="SignalP"/>
    </source>
</evidence>
<dbReference type="Proteomes" id="UP001165060">
    <property type="component" value="Unassembled WGS sequence"/>
</dbReference>
<dbReference type="SUPFAM" id="SSF53335">
    <property type="entry name" value="S-adenosyl-L-methionine-dependent methyltransferases"/>
    <property type="match status" value="1"/>
</dbReference>
<evidence type="ECO:0000256" key="8">
    <source>
        <dbReference type="SAM" id="MobiDB-lite"/>
    </source>
</evidence>
<evidence type="ECO:0000313" key="12">
    <source>
        <dbReference type="Proteomes" id="UP001165060"/>
    </source>
</evidence>
<dbReference type="NCBIfam" id="TIGR00755">
    <property type="entry name" value="ksgA"/>
    <property type="match status" value="1"/>
</dbReference>
<dbReference type="EMBL" id="BRYB01003791">
    <property type="protein sequence ID" value="GMI20686.1"/>
    <property type="molecule type" value="Genomic_DNA"/>
</dbReference>
<comment type="similarity">
    <text evidence="6 7">Belongs to the class I-like SAM-binding methyltransferase superfamily. rRNA adenine N(6)-methyltransferase family.</text>
</comment>
<dbReference type="HAMAP" id="MF_00607">
    <property type="entry name" value="16SrRNA_methyltr_A"/>
    <property type="match status" value="1"/>
</dbReference>
<evidence type="ECO:0000256" key="5">
    <source>
        <dbReference type="ARBA" id="ARBA00022884"/>
    </source>
</evidence>
<evidence type="ECO:0000256" key="7">
    <source>
        <dbReference type="RuleBase" id="RU362106"/>
    </source>
</evidence>
<proteinExistence type="inferred from homology"/>
<feature type="binding site" evidence="6">
    <location>
        <position position="166"/>
    </location>
    <ligand>
        <name>S-adenosyl-L-methionine</name>
        <dbReference type="ChEBI" id="CHEBI:59789"/>
    </ligand>
</feature>
<feature type="binding site" evidence="6">
    <location>
        <position position="86"/>
    </location>
    <ligand>
        <name>S-adenosyl-L-methionine</name>
        <dbReference type="ChEBI" id="CHEBI:59789"/>
    </ligand>
</feature>
<dbReference type="Gene3D" id="1.10.8.100">
    <property type="entry name" value="Ribosomal RNA adenine dimethylase-like, domain 2"/>
    <property type="match status" value="1"/>
</dbReference>
<gene>
    <name evidence="11" type="ORF">TeGR_g11626</name>
</gene>
<dbReference type="EC" id="2.1.1.-" evidence="7"/>
<dbReference type="SMART" id="SM00650">
    <property type="entry name" value="rADc"/>
    <property type="match status" value="1"/>
</dbReference>
<keyword evidence="3 6" id="KW-0808">Transferase</keyword>
<evidence type="ECO:0000256" key="6">
    <source>
        <dbReference type="PROSITE-ProRule" id="PRU01026"/>
    </source>
</evidence>
<sequence length="395" mass="43041">MRSPPLVLLVACLSLLPSNPFLLHPPKHHPAPLRGWVKGEVGGWTWDDAVDTPPPPDIPRSSSSLQPPKLPPGSFRPKQSLGQNFLTDQNTINNIVSAFAKDASLPSASSSSPPPKMVELGPGPGALTNVLVARYGAPALTCVEIDPRAVSILRASFPGLSVRHADVLRVEYPLLNAALAGEQPLAVIGNLPYYITSQILFALADASHADAVRCATVTMQREVGDRLVAGTSTKDYGILSVVFQLYADVRMHFRIPNTVFYPKPKVESALMGLKFVGAKELRRRLRGARPKDLQRVVKACFGQRRKVIRNTLKGMMRGEFGEGEVTEKIGALGELGAKRPEELGWREFVEVTRGIYGVEEGWEDGYELGDKVWRKEKHGGGFGEEEEAAEAVAQD</sequence>
<feature type="chain" id="PRO_5047248576" description="rRNA adenine N(6)-methyltransferase" evidence="9">
    <location>
        <begin position="21"/>
        <end position="395"/>
    </location>
</feature>
<feature type="binding site" evidence="6">
    <location>
        <position position="144"/>
    </location>
    <ligand>
        <name>S-adenosyl-L-methionine</name>
        <dbReference type="ChEBI" id="CHEBI:59789"/>
    </ligand>
</feature>
<protein>
    <recommendedName>
        <fullName evidence="7">rRNA adenine N(6)-methyltransferase</fullName>
        <ecNumber evidence="7">2.1.1.-</ecNumber>
    </recommendedName>
</protein>
<feature type="binding site" evidence="6">
    <location>
        <position position="121"/>
    </location>
    <ligand>
        <name>S-adenosyl-L-methionine</name>
        <dbReference type="ChEBI" id="CHEBI:59789"/>
    </ligand>
</feature>
<evidence type="ECO:0000256" key="3">
    <source>
        <dbReference type="ARBA" id="ARBA00022679"/>
    </source>
</evidence>
<dbReference type="InterPro" id="IPR020598">
    <property type="entry name" value="rRNA_Ade_methylase_Trfase_N"/>
</dbReference>
<keyword evidence="1 7" id="KW-0698">rRNA processing</keyword>
<dbReference type="PANTHER" id="PTHR11727:SF18">
    <property type="entry name" value="RRNA ADENINE N(6)-METHYLTRANSFERASE"/>
    <property type="match status" value="1"/>
</dbReference>
<feature type="signal peptide" evidence="9">
    <location>
        <begin position="1"/>
        <end position="20"/>
    </location>
</feature>
<keyword evidence="9" id="KW-0732">Signal</keyword>
<dbReference type="InterPro" id="IPR001737">
    <property type="entry name" value="KsgA/Erm"/>
</dbReference>
<dbReference type="InterPro" id="IPR020596">
    <property type="entry name" value="rRNA_Ade_Mease_Trfase_CS"/>
</dbReference>
<dbReference type="InterPro" id="IPR011530">
    <property type="entry name" value="rRNA_adenine_dimethylase"/>
</dbReference>
<dbReference type="Pfam" id="PF00398">
    <property type="entry name" value="RrnaAD"/>
    <property type="match status" value="1"/>
</dbReference>
<reference evidence="11 12" key="1">
    <citation type="journal article" date="2023" name="Commun. Biol.">
        <title>Genome analysis of Parmales, the sister group of diatoms, reveals the evolutionary specialization of diatoms from phago-mixotrophs to photoautotrophs.</title>
        <authorList>
            <person name="Ban H."/>
            <person name="Sato S."/>
            <person name="Yoshikawa S."/>
            <person name="Yamada K."/>
            <person name="Nakamura Y."/>
            <person name="Ichinomiya M."/>
            <person name="Sato N."/>
            <person name="Blanc-Mathieu R."/>
            <person name="Endo H."/>
            <person name="Kuwata A."/>
            <person name="Ogata H."/>
        </authorList>
    </citation>
    <scope>NUCLEOTIDE SEQUENCE [LARGE SCALE GENOMIC DNA]</scope>
</reference>
<name>A0ABQ6M6U1_9STRA</name>
<feature type="binding site" evidence="6">
    <location>
        <position position="190"/>
    </location>
    <ligand>
        <name>S-adenosyl-L-methionine</name>
        <dbReference type="ChEBI" id="CHEBI:59789"/>
    </ligand>
</feature>
<evidence type="ECO:0000256" key="2">
    <source>
        <dbReference type="ARBA" id="ARBA00022603"/>
    </source>
</evidence>
<evidence type="ECO:0000313" key="11">
    <source>
        <dbReference type="EMBL" id="GMI20686.1"/>
    </source>
</evidence>
<dbReference type="PROSITE" id="PS01131">
    <property type="entry name" value="RRNA_A_DIMETH"/>
    <property type="match status" value="1"/>
</dbReference>
<organism evidence="11 12">
    <name type="scientific">Tetraparma gracilis</name>
    <dbReference type="NCBI Taxonomy" id="2962635"/>
    <lineage>
        <taxon>Eukaryota</taxon>
        <taxon>Sar</taxon>
        <taxon>Stramenopiles</taxon>
        <taxon>Ochrophyta</taxon>
        <taxon>Bolidophyceae</taxon>
        <taxon>Parmales</taxon>
        <taxon>Triparmaceae</taxon>
        <taxon>Tetraparma</taxon>
    </lineage>
</organism>
<feature type="region of interest" description="Disordered" evidence="8">
    <location>
        <begin position="47"/>
        <end position="81"/>
    </location>
</feature>
<keyword evidence="2 6" id="KW-0489">Methyltransferase</keyword>
<comment type="caution">
    <text evidence="11">The sequence shown here is derived from an EMBL/GenBank/DDBJ whole genome shotgun (WGS) entry which is preliminary data.</text>
</comment>
<dbReference type="Gene3D" id="3.40.50.150">
    <property type="entry name" value="Vaccinia Virus protein VP39"/>
    <property type="match status" value="1"/>
</dbReference>
<keyword evidence="12" id="KW-1185">Reference proteome</keyword>